<dbReference type="InterPro" id="IPR016181">
    <property type="entry name" value="Acyl_CoA_acyltransferase"/>
</dbReference>
<reference evidence="2" key="1">
    <citation type="submission" date="2013-06" db="EMBL/GenBank/DDBJ databases">
        <authorList>
            <person name="Weinstock G."/>
            <person name="Sodergren E."/>
            <person name="Clifton S."/>
            <person name="Fulton L."/>
            <person name="Fulton B."/>
            <person name="Courtney L."/>
            <person name="Fronick C."/>
            <person name="Harrison M."/>
            <person name="Strong C."/>
            <person name="Farmer C."/>
            <person name="Delahaunty K."/>
            <person name="Markovic C."/>
            <person name="Hall O."/>
            <person name="Minx P."/>
            <person name="Tomlinson C."/>
            <person name="Mitreva M."/>
            <person name="Nelson J."/>
            <person name="Hou S."/>
            <person name="Wollam A."/>
            <person name="Pepin K.H."/>
            <person name="Johnson M."/>
            <person name="Bhonagiri V."/>
            <person name="Nash W.E."/>
            <person name="Warren W."/>
            <person name="Chinwalla A."/>
            <person name="Mardis E.R."/>
            <person name="Wilson R.K."/>
        </authorList>
    </citation>
    <scope>NUCLEOTIDE SEQUENCE [LARGE SCALE GENOMIC DNA]</scope>
    <source>
        <strain evidence="2">ATCC 49176</strain>
    </source>
</reference>
<evidence type="ECO:0000313" key="3">
    <source>
        <dbReference type="Proteomes" id="UP000019050"/>
    </source>
</evidence>
<dbReference type="Pfam" id="PF13302">
    <property type="entry name" value="Acetyltransf_3"/>
    <property type="match status" value="1"/>
</dbReference>
<dbReference type="OrthoDB" id="9795206at2"/>
<evidence type="ECO:0000313" key="2">
    <source>
        <dbReference type="EMBL" id="ESK66133.1"/>
    </source>
</evidence>
<comment type="caution">
    <text evidence="2">The sequence shown here is derived from an EMBL/GenBank/DDBJ whole genome shotgun (WGS) entry which is preliminary data.</text>
</comment>
<dbReference type="GeneID" id="84816572"/>
<dbReference type="PROSITE" id="PS51186">
    <property type="entry name" value="GNAT"/>
    <property type="match status" value="1"/>
</dbReference>
<evidence type="ECO:0000259" key="1">
    <source>
        <dbReference type="PROSITE" id="PS51186"/>
    </source>
</evidence>
<accession>W1Q4F7</accession>
<dbReference type="Proteomes" id="UP000019050">
    <property type="component" value="Unassembled WGS sequence"/>
</dbReference>
<dbReference type="GO" id="GO:0016747">
    <property type="term" value="F:acyltransferase activity, transferring groups other than amino-acyl groups"/>
    <property type="evidence" value="ECO:0007669"/>
    <property type="project" value="InterPro"/>
</dbReference>
<dbReference type="HOGENOM" id="CLU_013985_3_2_9"/>
<feature type="domain" description="N-acetyltransferase" evidence="1">
    <location>
        <begin position="5"/>
        <end position="170"/>
    </location>
</feature>
<proteinExistence type="predicted"/>
<dbReference type="STRING" id="592010.GCWU000182_000475"/>
<dbReference type="EMBL" id="ACIN03000003">
    <property type="protein sequence ID" value="ESK66133.1"/>
    <property type="molecule type" value="Genomic_DNA"/>
</dbReference>
<dbReference type="Gene3D" id="3.40.630.30">
    <property type="match status" value="1"/>
</dbReference>
<protein>
    <submittedName>
        <fullName evidence="2">Acetyltransferase, GNAT family</fullName>
    </submittedName>
</protein>
<dbReference type="AlphaFoldDB" id="W1Q4F7"/>
<gene>
    <name evidence="2" type="ORF">GCWU000182_000475</name>
</gene>
<dbReference type="InterPro" id="IPR000182">
    <property type="entry name" value="GNAT_dom"/>
</dbReference>
<sequence length="178" mass="21052">MTQNIELVSFNENKLRAVWELGFRDSEPEWARWDAPYFQEYQAYESFEDFASSGVAAFLLSERVRCIQVEGQAVGMVSRTWEDRQTRWMEVGIVIYDANRWNTGVGRKALEKWTTNTFARFPELEHLGLTTWSGNARMMSCAKRLGWQQEACIRRVRYWQGTYYDSVKYGVLREEWGK</sequence>
<dbReference type="eggNOG" id="COG1670">
    <property type="taxonomic scope" value="Bacteria"/>
</dbReference>
<organism evidence="2 3">
    <name type="scientific">Abiotrophia defectiva ATCC 49176</name>
    <dbReference type="NCBI Taxonomy" id="592010"/>
    <lineage>
        <taxon>Bacteria</taxon>
        <taxon>Bacillati</taxon>
        <taxon>Bacillota</taxon>
        <taxon>Bacilli</taxon>
        <taxon>Lactobacillales</taxon>
        <taxon>Aerococcaceae</taxon>
        <taxon>Abiotrophia</taxon>
    </lineage>
</organism>
<name>W1Q4F7_ABIDE</name>
<dbReference type="PANTHER" id="PTHR43415:SF4">
    <property type="entry name" value="N-ACETYLTRANSFERASE DOMAIN-CONTAINING PROTEIN"/>
    <property type="match status" value="1"/>
</dbReference>
<dbReference type="PANTHER" id="PTHR43415">
    <property type="entry name" value="SPERMIDINE N(1)-ACETYLTRANSFERASE"/>
    <property type="match status" value="1"/>
</dbReference>
<keyword evidence="3" id="KW-1185">Reference proteome</keyword>
<dbReference type="RefSeq" id="WP_023391127.1">
    <property type="nucleotide sequence ID" value="NZ_KI535340.1"/>
</dbReference>
<dbReference type="SUPFAM" id="SSF55729">
    <property type="entry name" value="Acyl-CoA N-acyltransferases (Nat)"/>
    <property type="match status" value="1"/>
</dbReference>